<organism evidence="2 3">
    <name type="scientific">Methylomonas rosea</name>
    <dbReference type="NCBI Taxonomy" id="2952227"/>
    <lineage>
        <taxon>Bacteria</taxon>
        <taxon>Pseudomonadati</taxon>
        <taxon>Pseudomonadota</taxon>
        <taxon>Gammaproteobacteria</taxon>
        <taxon>Methylococcales</taxon>
        <taxon>Methylococcaceae</taxon>
        <taxon>Methylomonas</taxon>
    </lineage>
</organism>
<dbReference type="Gene3D" id="1.25.40.10">
    <property type="entry name" value="Tetratricopeptide repeat domain"/>
    <property type="match status" value="1"/>
</dbReference>
<evidence type="ECO:0008006" key="4">
    <source>
        <dbReference type="Google" id="ProtNLM"/>
    </source>
</evidence>
<dbReference type="Proteomes" id="UP001524570">
    <property type="component" value="Unassembled WGS sequence"/>
</dbReference>
<dbReference type="InterPro" id="IPR011990">
    <property type="entry name" value="TPR-like_helical_dom_sf"/>
</dbReference>
<dbReference type="RefSeq" id="WP_256607244.1">
    <property type="nucleotide sequence ID" value="NZ_JANIBL010000035.1"/>
</dbReference>
<evidence type="ECO:0000313" key="2">
    <source>
        <dbReference type="EMBL" id="MCQ8118192.1"/>
    </source>
</evidence>
<gene>
    <name evidence="2" type="ORF">NP589_12205</name>
</gene>
<keyword evidence="3" id="KW-1185">Reference proteome</keyword>
<name>A0ABT1TTT6_9GAMM</name>
<comment type="caution">
    <text evidence="2">The sequence shown here is derived from an EMBL/GenBank/DDBJ whole genome shotgun (WGS) entry which is preliminary data.</text>
</comment>
<accession>A0ABT1TTT6</accession>
<evidence type="ECO:0000313" key="3">
    <source>
        <dbReference type="Proteomes" id="UP001524570"/>
    </source>
</evidence>
<reference evidence="2 3" key="1">
    <citation type="submission" date="2022-07" db="EMBL/GenBank/DDBJ databases">
        <title>Methylomonas rivi sp. nov., Methylomonas rosea sp. nov., Methylomonas aureus sp. nov. and Methylomonas subterranea sp. nov., four novel methanotrophs isolated from a freshwater creek and the deep terrestrial subsurface.</title>
        <authorList>
            <person name="Abin C."/>
            <person name="Sankaranarayanan K."/>
            <person name="Garner C."/>
            <person name="Sindelar R."/>
            <person name="Kotary K."/>
            <person name="Garner R."/>
            <person name="Barclay S."/>
            <person name="Lawson P."/>
            <person name="Krumholz L."/>
        </authorList>
    </citation>
    <scope>NUCLEOTIDE SEQUENCE [LARGE SCALE GENOMIC DNA]</scope>
    <source>
        <strain evidence="2 3">WSC-7</strain>
    </source>
</reference>
<dbReference type="EMBL" id="JANIBL010000035">
    <property type="protein sequence ID" value="MCQ8118192.1"/>
    <property type="molecule type" value="Genomic_DNA"/>
</dbReference>
<evidence type="ECO:0000256" key="1">
    <source>
        <dbReference type="PROSITE-ProRule" id="PRU00339"/>
    </source>
</evidence>
<dbReference type="InterPro" id="IPR019734">
    <property type="entry name" value="TPR_rpt"/>
</dbReference>
<protein>
    <recommendedName>
        <fullName evidence="4">Tetratricopeptide repeat protein</fullName>
    </recommendedName>
</protein>
<dbReference type="SUPFAM" id="SSF48452">
    <property type="entry name" value="TPR-like"/>
    <property type="match status" value="1"/>
</dbReference>
<dbReference type="PROSITE" id="PS50005">
    <property type="entry name" value="TPR"/>
    <property type="match status" value="1"/>
</dbReference>
<feature type="repeat" description="TPR" evidence="1">
    <location>
        <begin position="94"/>
        <end position="127"/>
    </location>
</feature>
<sequence>MKKIALITAVLFLTDLKAEPTSQIDAMIASSIAGNEAKVLEAKSGIESLQKPAKGNRTVARNLNDKGLAEINSGNYDTAIALLTTAFETDRSDTEIASNLGYAMVKAGKKSQAEVPFRASIMLNPNRAAAWANLSEVYADKGDLKSATAVLNIAYLLSTNKDKTKLYFQKLLTDNKENKILVSATNQAIKNEGIKPITIEKISDTDYLIKASETNTIEKTSQAKELLNINNQINNSLPSLAFDNAMSIKDARADIWIKANKLLSPAFTDETSLFLNTDKIQKLIDSNGNINYVFFYGNNDPGMAFNGPYNGATSFNGWGVRMECQSGNQNVQEFYSDDKFKYMFRKDSSTNKNVRDHDGNEKVLFQYICNGDFDSFIDNDSSTLSNMRMDISQSKFFTEIVQEESSTNQSVRSGSIRSSSIRSSSSPLQMYIQKLSNNPSPACRHMAQVLRILEGQASMNSNYASSAQFNTDISEGLRHAREFGCD</sequence>
<proteinExistence type="predicted"/>
<keyword evidence="1" id="KW-0802">TPR repeat</keyword>